<evidence type="ECO:0000256" key="3">
    <source>
        <dbReference type="ARBA" id="ARBA00023004"/>
    </source>
</evidence>
<accession>A0ABQ2EJE1</accession>
<dbReference type="SUPFAM" id="SSF46626">
    <property type="entry name" value="Cytochrome c"/>
    <property type="match status" value="2"/>
</dbReference>
<dbReference type="PANTHER" id="PTHR30600">
    <property type="entry name" value="CYTOCHROME C PEROXIDASE-RELATED"/>
    <property type="match status" value="1"/>
</dbReference>
<evidence type="ECO:0000256" key="5">
    <source>
        <dbReference type="SAM" id="MobiDB-lite"/>
    </source>
</evidence>
<keyword evidence="3 4" id="KW-0408">Iron</keyword>
<evidence type="ECO:0000256" key="2">
    <source>
        <dbReference type="ARBA" id="ARBA00022723"/>
    </source>
</evidence>
<feature type="domain" description="Cytochrome c" evidence="6">
    <location>
        <begin position="17"/>
        <end position="207"/>
    </location>
</feature>
<comment type="caution">
    <text evidence="7">The sequence shown here is derived from an EMBL/GenBank/DDBJ whole genome shotgun (WGS) entry which is preliminary data.</text>
</comment>
<feature type="compositionally biased region" description="Polar residues" evidence="5">
    <location>
        <begin position="71"/>
        <end position="82"/>
    </location>
</feature>
<dbReference type="RefSeq" id="WP_207918389.1">
    <property type="nucleotide sequence ID" value="NZ_BMME01000001.1"/>
</dbReference>
<reference evidence="8" key="1">
    <citation type="journal article" date="2019" name="Int. J. Syst. Evol. Microbiol.">
        <title>The Global Catalogue of Microorganisms (GCM) 10K type strain sequencing project: providing services to taxonomists for standard genome sequencing and annotation.</title>
        <authorList>
            <consortium name="The Broad Institute Genomics Platform"/>
            <consortium name="The Broad Institute Genome Sequencing Center for Infectious Disease"/>
            <person name="Wu L."/>
            <person name="Ma J."/>
        </authorList>
    </citation>
    <scope>NUCLEOTIDE SEQUENCE [LARGE SCALE GENOMIC DNA]</scope>
    <source>
        <strain evidence="8">CGMCC 1.8985</strain>
    </source>
</reference>
<evidence type="ECO:0000313" key="7">
    <source>
        <dbReference type="EMBL" id="GGK13956.1"/>
    </source>
</evidence>
<dbReference type="InterPro" id="IPR009056">
    <property type="entry name" value="Cyt_c-like_dom"/>
</dbReference>
<name>A0ABQ2EJE1_9GAMM</name>
<dbReference type="EMBL" id="BMME01000001">
    <property type="protein sequence ID" value="GGK13956.1"/>
    <property type="molecule type" value="Genomic_DNA"/>
</dbReference>
<feature type="region of interest" description="Disordered" evidence="5">
    <location>
        <begin position="60"/>
        <end position="82"/>
    </location>
</feature>
<keyword evidence="8" id="KW-1185">Reference proteome</keyword>
<dbReference type="InterPro" id="IPR051395">
    <property type="entry name" value="Cytochrome_c_Peroxidase/MauG"/>
</dbReference>
<evidence type="ECO:0000259" key="6">
    <source>
        <dbReference type="PROSITE" id="PS51007"/>
    </source>
</evidence>
<dbReference type="Gene3D" id="1.10.760.10">
    <property type="entry name" value="Cytochrome c-like domain"/>
    <property type="match status" value="1"/>
</dbReference>
<evidence type="ECO:0000256" key="4">
    <source>
        <dbReference type="PROSITE-ProRule" id="PRU00433"/>
    </source>
</evidence>
<keyword evidence="1 4" id="KW-0349">Heme</keyword>
<dbReference type="Proteomes" id="UP000599009">
    <property type="component" value="Unassembled WGS sequence"/>
</dbReference>
<protein>
    <recommendedName>
        <fullName evidence="6">Cytochrome c domain-containing protein</fullName>
    </recommendedName>
</protein>
<evidence type="ECO:0000313" key="8">
    <source>
        <dbReference type="Proteomes" id="UP000599009"/>
    </source>
</evidence>
<evidence type="ECO:0000256" key="1">
    <source>
        <dbReference type="ARBA" id="ARBA00022617"/>
    </source>
</evidence>
<keyword evidence="2 4" id="KW-0479">Metal-binding</keyword>
<dbReference type="InterPro" id="IPR036909">
    <property type="entry name" value="Cyt_c-like_dom_sf"/>
</dbReference>
<feature type="domain" description="Cytochrome c" evidence="6">
    <location>
        <begin position="278"/>
        <end position="432"/>
    </location>
</feature>
<proteinExistence type="predicted"/>
<dbReference type="PROSITE" id="PS51007">
    <property type="entry name" value="CYTC"/>
    <property type="match status" value="2"/>
</dbReference>
<sequence length="432" mass="46929">MTTRNPAGWLRSVNRLGAIDLQSAFFQSLGRNGRSCSSCHEMGAAWSITPREIQARFDATDGTDPLFRPNDGSNSPRADVSTTQARRRAYSMLLRRGVIRVGIGIPEDAEFVLAAVDDPYGYASAKELSLFRRPLPSTNLAFLTGVMWDGRETTTAFLPPMHAGQSNAVLTESLIRQVTSATVGHAEGLDPTPEQIADIVAFETGLTTAQVRDDVAGYLNADDALGGPRILANQRFHIGINDTLGADPTGAAFDPRAMDLFAGWSRQPERGRVQAQRASIARGERLFNEMPIDIGGVAGLNDALGVTSIRGTCSTCHNAPNVGNHTVTLPLDLGLTDASRRTPDMPLYTLVRKSNGDRVQTTDPGLALITGKWADIGRFKGPILRGLAARPPYFHNGFAPSLEKVVEFYDTRFEIDMSEREKRDMAAFLRAL</sequence>
<organism evidence="7 8">
    <name type="scientific">Luteimonas terricola</name>
    <dbReference type="NCBI Taxonomy" id="645597"/>
    <lineage>
        <taxon>Bacteria</taxon>
        <taxon>Pseudomonadati</taxon>
        <taxon>Pseudomonadota</taxon>
        <taxon>Gammaproteobacteria</taxon>
        <taxon>Lysobacterales</taxon>
        <taxon>Lysobacteraceae</taxon>
        <taxon>Luteimonas</taxon>
    </lineage>
</organism>
<gene>
    <name evidence="7" type="ORF">GCM10011394_24080</name>
</gene>
<dbReference type="PANTHER" id="PTHR30600:SF13">
    <property type="entry name" value="METHYLAMINE UTILIZATION PROTEIN"/>
    <property type="match status" value="1"/>
</dbReference>